<keyword evidence="2" id="KW-1185">Reference proteome</keyword>
<dbReference type="RefSeq" id="WP_036651247.1">
    <property type="nucleotide sequence ID" value="NZ_BAVZ01000013.1"/>
</dbReference>
<name>W7YQ29_9BACL</name>
<gene>
    <name evidence="1" type="ORF">JCM16418_3739</name>
</gene>
<dbReference type="EMBL" id="BAVZ01000013">
    <property type="protein sequence ID" value="GAF09593.1"/>
    <property type="molecule type" value="Genomic_DNA"/>
</dbReference>
<accession>W7YQ29</accession>
<sequence>MDRTWAFDFEADGKKLVLGQHVIKGGRYGVKEGYLRFESPEWFKVWTGVPMKLVFSDQRPPY</sequence>
<evidence type="ECO:0000313" key="1">
    <source>
        <dbReference type="EMBL" id="GAF09593.1"/>
    </source>
</evidence>
<proteinExistence type="predicted"/>
<evidence type="ECO:0000313" key="2">
    <source>
        <dbReference type="Proteomes" id="UP000019364"/>
    </source>
</evidence>
<organism evidence="1 2">
    <name type="scientific">Paenibacillus pini JCM 16418</name>
    <dbReference type="NCBI Taxonomy" id="1236976"/>
    <lineage>
        <taxon>Bacteria</taxon>
        <taxon>Bacillati</taxon>
        <taxon>Bacillota</taxon>
        <taxon>Bacilli</taxon>
        <taxon>Bacillales</taxon>
        <taxon>Paenibacillaceae</taxon>
        <taxon>Paenibacillus</taxon>
    </lineage>
</organism>
<comment type="caution">
    <text evidence="1">The sequence shown here is derived from an EMBL/GenBank/DDBJ whole genome shotgun (WGS) entry which is preliminary data.</text>
</comment>
<protein>
    <submittedName>
        <fullName evidence="1">Uncharacterized protein</fullName>
    </submittedName>
</protein>
<dbReference type="Proteomes" id="UP000019364">
    <property type="component" value="Unassembled WGS sequence"/>
</dbReference>
<dbReference type="OrthoDB" id="2770170at2"/>
<reference evidence="1 2" key="1">
    <citation type="journal article" date="2014" name="Genome Announc.">
        <title>Draft Genome Sequence of Paenibacillus pini JCM 16418T, Isolated from the Rhizosphere of Pine Tree.</title>
        <authorList>
            <person name="Yuki M."/>
            <person name="Oshima K."/>
            <person name="Suda W."/>
            <person name="Oshida Y."/>
            <person name="Kitamura K."/>
            <person name="Iida Y."/>
            <person name="Hattori M."/>
            <person name="Ohkuma M."/>
        </authorList>
    </citation>
    <scope>NUCLEOTIDE SEQUENCE [LARGE SCALE GENOMIC DNA]</scope>
    <source>
        <strain evidence="1 2">JCM 16418</strain>
    </source>
</reference>
<dbReference type="AlphaFoldDB" id="W7YQ29"/>